<name>A0ACC2ZZT7_9EURO</name>
<evidence type="ECO:0000313" key="1">
    <source>
        <dbReference type="EMBL" id="KAJ9653106.1"/>
    </source>
</evidence>
<gene>
    <name evidence="1" type="ORF">H2198_007681</name>
</gene>
<accession>A0ACC2ZZT7</accession>
<proteinExistence type="predicted"/>
<protein>
    <submittedName>
        <fullName evidence="1">Uncharacterized protein</fullName>
    </submittedName>
</protein>
<organism evidence="1 2">
    <name type="scientific">Neophaeococcomyces mojaviensis</name>
    <dbReference type="NCBI Taxonomy" id="3383035"/>
    <lineage>
        <taxon>Eukaryota</taxon>
        <taxon>Fungi</taxon>
        <taxon>Dikarya</taxon>
        <taxon>Ascomycota</taxon>
        <taxon>Pezizomycotina</taxon>
        <taxon>Eurotiomycetes</taxon>
        <taxon>Chaetothyriomycetidae</taxon>
        <taxon>Chaetothyriales</taxon>
        <taxon>Chaetothyriales incertae sedis</taxon>
        <taxon>Neophaeococcomyces</taxon>
    </lineage>
</organism>
<keyword evidence="2" id="KW-1185">Reference proteome</keyword>
<comment type="caution">
    <text evidence="1">The sequence shown here is derived from an EMBL/GenBank/DDBJ whole genome shotgun (WGS) entry which is preliminary data.</text>
</comment>
<reference evidence="1" key="1">
    <citation type="submission" date="2022-10" db="EMBL/GenBank/DDBJ databases">
        <title>Culturing micro-colonial fungi from biological soil crusts in the Mojave desert and describing Neophaeococcomyces mojavensis, and introducing the new genera and species Taxawa tesnikishii.</title>
        <authorList>
            <person name="Kurbessoian T."/>
            <person name="Stajich J.E."/>
        </authorList>
    </citation>
    <scope>NUCLEOTIDE SEQUENCE</scope>
    <source>
        <strain evidence="1">JES_112</strain>
    </source>
</reference>
<dbReference type="EMBL" id="JAPDRQ010000167">
    <property type="protein sequence ID" value="KAJ9653106.1"/>
    <property type="molecule type" value="Genomic_DNA"/>
</dbReference>
<evidence type="ECO:0000313" key="2">
    <source>
        <dbReference type="Proteomes" id="UP001172386"/>
    </source>
</evidence>
<sequence length="415" mass="45893">MTMSNQKHIRCVVDDTALTTNLEEVSEWVRSGLVTLVVPLYTLDRLHLLKKDASQLGQNARKTVKFLDHITSTANLPHDPVILQGPDDQYATWQEVEGRYVDAVIQRNDENDTAIAEEKSEVQDGNIPTRSQELTPEKLMNDLSLTSEDFKTSPISTPPLSPSASEPQSAKTSPEVRCATVTKYDATPVPPALKPLVNFVVWYTYESKDSTRDATLTFLTNSADAAQIAKDFGVTPKTIHQLRATITSELEGSKRQDHIQQKKGSFRSLKAKNDSEPRTLFRYDEGSSEEEELVFKPRTRDPPRPSSSGRGVANSAYRGRGAVHSPSNSMSTTSVPKPQVPVEEIDPDSFDRGTFARGNTPLANVGNHAAFTHTNNNNNFSRGGQRGSYNQSSQRGGSYRGNNFRGRGRGRLFVP</sequence>
<dbReference type="Proteomes" id="UP001172386">
    <property type="component" value="Unassembled WGS sequence"/>
</dbReference>